<dbReference type="OrthoDB" id="497380at2759"/>
<dbReference type="PROSITE" id="PS50303">
    <property type="entry name" value="PUM_HD"/>
    <property type="match status" value="1"/>
</dbReference>
<evidence type="ECO:0000313" key="7">
    <source>
        <dbReference type="Proteomes" id="UP000242457"/>
    </source>
</evidence>
<feature type="domain" description="PUM-HD" evidence="5">
    <location>
        <begin position="107"/>
        <end position="459"/>
    </location>
</feature>
<dbReference type="PANTHER" id="PTHR13389:SF0">
    <property type="entry name" value="PUMILIO HOMOLOG 3"/>
    <property type="match status" value="1"/>
</dbReference>
<dbReference type="InterPro" id="IPR033133">
    <property type="entry name" value="PUM-HD"/>
</dbReference>
<feature type="repeat" description="Pumilio" evidence="3">
    <location>
        <begin position="393"/>
        <end position="429"/>
    </location>
</feature>
<reference evidence="6 7" key="1">
    <citation type="submission" date="2014-07" db="EMBL/GenBank/DDBJ databases">
        <title>Genomic and transcriptomic analysis on Apis cerana provide comprehensive insights into honey bee biology.</title>
        <authorList>
            <person name="Diao Q."/>
            <person name="Sun L."/>
            <person name="Zheng H."/>
            <person name="Zheng H."/>
            <person name="Xu S."/>
            <person name="Wang S."/>
            <person name="Zeng Z."/>
            <person name="Hu F."/>
            <person name="Su S."/>
            <person name="Wu J."/>
        </authorList>
    </citation>
    <scope>NUCLEOTIDE SEQUENCE [LARGE SCALE GENOMIC DNA]</scope>
    <source>
        <tissue evidence="6">Pupae without intestine</tissue>
    </source>
</reference>
<protein>
    <submittedName>
        <fullName evidence="6">Protein penguin</fullName>
    </submittedName>
</protein>
<evidence type="ECO:0000259" key="5">
    <source>
        <dbReference type="PROSITE" id="PS50303"/>
    </source>
</evidence>
<feature type="compositionally biased region" description="Basic and acidic residues" evidence="4">
    <location>
        <begin position="8"/>
        <end position="22"/>
    </location>
</feature>
<dbReference type="GO" id="GO:0005730">
    <property type="term" value="C:nucleolus"/>
    <property type="evidence" value="ECO:0007669"/>
    <property type="project" value="TreeGrafter"/>
</dbReference>
<accession>A0A2A3E3U3</accession>
<feature type="region of interest" description="Disordered" evidence="4">
    <location>
        <begin position="1"/>
        <end position="28"/>
    </location>
</feature>
<keyword evidence="7" id="KW-1185">Reference proteome</keyword>
<evidence type="ECO:0000256" key="3">
    <source>
        <dbReference type="PROSITE-ProRule" id="PRU00317"/>
    </source>
</evidence>
<dbReference type="PANTHER" id="PTHR13389">
    <property type="entry name" value="PUMILIO HOMOLOG 3"/>
    <property type="match status" value="1"/>
</dbReference>
<keyword evidence="1" id="KW-0677">Repeat</keyword>
<dbReference type="Pfam" id="PF08144">
    <property type="entry name" value="CPL"/>
    <property type="match status" value="1"/>
</dbReference>
<name>A0A2A3E3U3_APICC</name>
<dbReference type="SMART" id="SM00025">
    <property type="entry name" value="Pumilio"/>
    <property type="match status" value="5"/>
</dbReference>
<evidence type="ECO:0000256" key="2">
    <source>
        <dbReference type="ARBA" id="ARBA00022884"/>
    </source>
</evidence>
<dbReference type="Gene3D" id="1.25.10.10">
    <property type="entry name" value="Leucine-rich Repeat Variant"/>
    <property type="match status" value="1"/>
</dbReference>
<sequence>MTTRKLKINSESKLQKNKRENNDDNINSNIKKIKSNELKIKKTEEKYKKTLTKNDKENHNRNINDKFEIIKNSIEKPNWMEFKKQKKELKEKYKAKRFNDIYNITITAKQFSEKFRRSDCSKLERKKLILKTHNMLKNNYNRIILTHDMSRIIQWILKYCDGKIRQAIFQELKPSILSMIKSKYAKNCIKIMLKHGSQQIRHEIISVFYGNVIRFMCHSVSSSLLEVIYSTWATEIEKIYFKQEFYGDMYKQAKDKKIKTLSDTYKIAEDMKTATLSAVKGNLMKILNKKILNSTLLHCVLLEFLNDCPIEDRTEIITMLKNSIVELSQTKFGSKVAAMCIWHGTNKDRKIIMKALKGNIKTISMSEHGYLILLALFDSVDDTVLIKKIIFSEIQNDLIDIALNDYGKHVILYLIARRNSHYFAPSIVKYLEQGDNNAISKKPANIREKELLYSISDLLLESVTTNTSIWISNSSIAMVTLAILKIGIGEKLKRAFEAIAIFISDSKSKIKEGDEEYKPIEHAGLHMMLKKLIQNDKELQKKSECTFGEILINYLKTNIVEKWIECNRGCFLLILLLENETMSVGNVILSKLKPMINILKSKQNPGAKILLEKLK</sequence>
<dbReference type="InterPro" id="IPR012959">
    <property type="entry name" value="CPL_dom"/>
</dbReference>
<dbReference type="SUPFAM" id="SSF48371">
    <property type="entry name" value="ARM repeat"/>
    <property type="match status" value="1"/>
</dbReference>
<dbReference type="GO" id="GO:0003729">
    <property type="term" value="F:mRNA binding"/>
    <property type="evidence" value="ECO:0007669"/>
    <property type="project" value="TreeGrafter"/>
</dbReference>
<organism evidence="6 7">
    <name type="scientific">Apis cerana cerana</name>
    <name type="common">Oriental honeybee</name>
    <dbReference type="NCBI Taxonomy" id="94128"/>
    <lineage>
        <taxon>Eukaryota</taxon>
        <taxon>Metazoa</taxon>
        <taxon>Ecdysozoa</taxon>
        <taxon>Arthropoda</taxon>
        <taxon>Hexapoda</taxon>
        <taxon>Insecta</taxon>
        <taxon>Pterygota</taxon>
        <taxon>Neoptera</taxon>
        <taxon>Endopterygota</taxon>
        <taxon>Hymenoptera</taxon>
        <taxon>Apocrita</taxon>
        <taxon>Aculeata</taxon>
        <taxon>Apoidea</taxon>
        <taxon>Anthophila</taxon>
        <taxon>Apidae</taxon>
        <taxon>Apis</taxon>
    </lineage>
</organism>
<evidence type="ECO:0000313" key="6">
    <source>
        <dbReference type="EMBL" id="PBC26358.1"/>
    </source>
</evidence>
<dbReference type="Proteomes" id="UP000242457">
    <property type="component" value="Unassembled WGS sequence"/>
</dbReference>
<dbReference type="EMBL" id="KZ288391">
    <property type="protein sequence ID" value="PBC26358.1"/>
    <property type="molecule type" value="Genomic_DNA"/>
</dbReference>
<proteinExistence type="predicted"/>
<dbReference type="STRING" id="94128.A0A2A3E3U3"/>
<dbReference type="AlphaFoldDB" id="A0A2A3E3U3"/>
<dbReference type="InterPro" id="IPR040059">
    <property type="entry name" value="PUM3"/>
</dbReference>
<dbReference type="PROSITE" id="PS50302">
    <property type="entry name" value="PUM"/>
    <property type="match status" value="1"/>
</dbReference>
<evidence type="ECO:0000256" key="1">
    <source>
        <dbReference type="ARBA" id="ARBA00022737"/>
    </source>
</evidence>
<dbReference type="InterPro" id="IPR001313">
    <property type="entry name" value="Pumilio_RNA-bd_rpt"/>
</dbReference>
<keyword evidence="2" id="KW-0694">RNA-binding</keyword>
<gene>
    <name evidence="6" type="ORF">APICC_06233</name>
</gene>
<dbReference type="InterPro" id="IPR011989">
    <property type="entry name" value="ARM-like"/>
</dbReference>
<dbReference type="GO" id="GO:0006417">
    <property type="term" value="P:regulation of translation"/>
    <property type="evidence" value="ECO:0007669"/>
    <property type="project" value="TreeGrafter"/>
</dbReference>
<dbReference type="InterPro" id="IPR016024">
    <property type="entry name" value="ARM-type_fold"/>
</dbReference>
<evidence type="ECO:0000256" key="4">
    <source>
        <dbReference type="SAM" id="MobiDB-lite"/>
    </source>
</evidence>